<dbReference type="RefSeq" id="WP_120761336.1">
    <property type="nucleotide sequence ID" value="NZ_CP032630.1"/>
</dbReference>
<feature type="transmembrane region" description="Helical" evidence="6">
    <location>
        <begin position="515"/>
        <end position="537"/>
    </location>
</feature>
<feature type="transmembrane region" description="Helical" evidence="6">
    <location>
        <begin position="22"/>
        <end position="45"/>
    </location>
</feature>
<name>A0A387B719_9MICO</name>
<evidence type="ECO:0000256" key="3">
    <source>
        <dbReference type="ARBA" id="ARBA00022692"/>
    </source>
</evidence>
<feature type="transmembrane region" description="Helical" evidence="6">
    <location>
        <begin position="468"/>
        <end position="491"/>
    </location>
</feature>
<comment type="subcellular location">
    <subcellularLocation>
        <location evidence="1">Cell membrane</location>
        <topology evidence="1">Multi-pass membrane protein</topology>
    </subcellularLocation>
</comment>
<feature type="transmembrane region" description="Helical" evidence="6">
    <location>
        <begin position="665"/>
        <end position="689"/>
    </location>
</feature>
<feature type="transmembrane region" description="Helical" evidence="6">
    <location>
        <begin position="612"/>
        <end position="645"/>
    </location>
</feature>
<dbReference type="OrthoDB" id="3719151at2"/>
<keyword evidence="4 6" id="KW-1133">Transmembrane helix</keyword>
<gene>
    <name evidence="8" type="ORF">D7I47_01085</name>
</gene>
<evidence type="ECO:0000256" key="1">
    <source>
        <dbReference type="ARBA" id="ARBA00004651"/>
    </source>
</evidence>
<keyword evidence="2" id="KW-1003">Cell membrane</keyword>
<keyword evidence="3 6" id="KW-0812">Transmembrane</keyword>
<feature type="transmembrane region" description="Helical" evidence="6">
    <location>
        <begin position="387"/>
        <end position="407"/>
    </location>
</feature>
<evidence type="ECO:0000256" key="2">
    <source>
        <dbReference type="ARBA" id="ARBA00022475"/>
    </source>
</evidence>
<feature type="domain" description="ABC3 transporter permease C-terminal" evidence="7">
    <location>
        <begin position="573"/>
        <end position="693"/>
    </location>
</feature>
<evidence type="ECO:0000313" key="9">
    <source>
        <dbReference type="Proteomes" id="UP000278886"/>
    </source>
</evidence>
<feature type="transmembrane region" description="Helical" evidence="6">
    <location>
        <begin position="428"/>
        <end position="448"/>
    </location>
</feature>
<evidence type="ECO:0000256" key="5">
    <source>
        <dbReference type="ARBA" id="ARBA00023136"/>
    </source>
</evidence>
<dbReference type="AlphaFoldDB" id="A0A387B719"/>
<reference evidence="9" key="1">
    <citation type="submission" date="2018-09" db="EMBL/GenBank/DDBJ databases">
        <title>Genome sequencing of strain 2DFWR-13.</title>
        <authorList>
            <person name="Heo J."/>
            <person name="Kim S.-J."/>
            <person name="Kwon S.-W."/>
        </authorList>
    </citation>
    <scope>NUCLEOTIDE SEQUENCE [LARGE SCALE GENOMIC DNA]</scope>
    <source>
        <strain evidence="9">2DFWR-13</strain>
    </source>
</reference>
<sequence length="703" mass="71256">MSRLSTPGLLGTHLRSGIGADALIAVLVAITVFAAAAVPSALAALTTAQLRYAASELTAARRDLTATGPLGAQFGETTDPAARLDHLDRSVDGFPAWYGEPLDSALGDGLWVATARPDAASPREPAVSAPPLTLQLALDPGWDSRVRLVAGSPPATWDDADDPLPIAISAGLARQLQLEVGELIDSTEVLEVAAIYEASDPADPYWQHMPLLLEPLTAAPPGASISAATYVAPESARLLAPRLGSATVTTWWPVLTDQLTAAGTPALLASLRETPALGRYVISGTELRFASELPDALDTATARTGFVVALFALLATGPLGVVLAVDGQAAHAVVARRRAALALSAARGASARQLRGAMAVEGLLIGVPAAALGYLATRLAFPGEFSWTGAGFAILFGLAPAVLLAVLSPVRAGAGERADLAVRSRSGARWVAEAAVLGVTALAVFLVFRRGLAASAAQVGVDPLLTAVPLLLAVSGCVLTLRLYPALLLLVHRTARARPGAVPLLGAARAVRTPALGFATGFALLVGMSISVFSVGVASTIQSALDTADPAAGAISPDEPVLAGLRLTLLLGAVAAILLGALAVVLGSVAASGPRNRLLGVARVLGFSRRQLGALVGWELAPLAIVALVVGTAVGAGELLLVVAAFDLRPFLGTTDAVLPVLDPVQVGLVVAVFAAVVLAAGLATASIARRVSPVSSIKMGAE</sequence>
<keyword evidence="9" id="KW-1185">Reference proteome</keyword>
<dbReference type="GO" id="GO:0005886">
    <property type="term" value="C:plasma membrane"/>
    <property type="evidence" value="ECO:0007669"/>
    <property type="project" value="UniProtKB-SubCell"/>
</dbReference>
<organism evidence="8 9">
    <name type="scientific">Protaetiibacter intestinalis</name>
    <dbReference type="NCBI Taxonomy" id="2419774"/>
    <lineage>
        <taxon>Bacteria</taxon>
        <taxon>Bacillati</taxon>
        <taxon>Actinomycetota</taxon>
        <taxon>Actinomycetes</taxon>
        <taxon>Micrococcales</taxon>
        <taxon>Microbacteriaceae</taxon>
        <taxon>Protaetiibacter</taxon>
    </lineage>
</organism>
<dbReference type="EMBL" id="CP032630">
    <property type="protein sequence ID" value="AYF96985.1"/>
    <property type="molecule type" value="Genomic_DNA"/>
</dbReference>
<evidence type="ECO:0000313" key="8">
    <source>
        <dbReference type="EMBL" id="AYF96985.1"/>
    </source>
</evidence>
<evidence type="ECO:0000256" key="6">
    <source>
        <dbReference type="SAM" id="Phobius"/>
    </source>
</evidence>
<dbReference type="Pfam" id="PF02687">
    <property type="entry name" value="FtsX"/>
    <property type="match status" value="1"/>
</dbReference>
<keyword evidence="5 6" id="KW-0472">Membrane</keyword>
<feature type="transmembrane region" description="Helical" evidence="6">
    <location>
        <begin position="567"/>
        <end position="591"/>
    </location>
</feature>
<dbReference type="Proteomes" id="UP000278886">
    <property type="component" value="Chromosome"/>
</dbReference>
<evidence type="ECO:0000259" key="7">
    <source>
        <dbReference type="Pfam" id="PF02687"/>
    </source>
</evidence>
<dbReference type="KEGG" id="lyd:D7I47_01085"/>
<proteinExistence type="predicted"/>
<dbReference type="InterPro" id="IPR003838">
    <property type="entry name" value="ABC3_permease_C"/>
</dbReference>
<evidence type="ECO:0000256" key="4">
    <source>
        <dbReference type="ARBA" id="ARBA00022989"/>
    </source>
</evidence>
<accession>A0A387B719</accession>
<protein>
    <submittedName>
        <fullName evidence="8">FtsX-like permease family protein</fullName>
    </submittedName>
</protein>